<evidence type="ECO:0000313" key="1">
    <source>
        <dbReference type="EMBL" id="CAD7572097.1"/>
    </source>
</evidence>
<dbReference type="EMBL" id="OE180848">
    <property type="protein sequence ID" value="CAD7572097.1"/>
    <property type="molecule type" value="Genomic_DNA"/>
</dbReference>
<sequence>MEYRGRYTENLTCEELRGLKNVKERMPMEMSKNTAREAKKEVGKAKRNCDILSPSHELNMYEMNDDTCVSEQTGQSHSIQPLERLAAYVGPTSLGAGVSHSEVPQVEGSLEVQASGSWRVVECLLTKPLISLPQTDCEPLGIRELRKGYKGPWGRVPNQPITSWLQRQTLTDYLQRCEHNFFYGRKIAFPEDLSLLLECEHSSKVHRAHHVWYLKEESLICPDDCFVPINNLSKRPDDDAVECRNM</sequence>
<name>A0A7R9J468_TIMCA</name>
<protein>
    <submittedName>
        <fullName evidence="1">(California timema) hypothetical protein</fullName>
    </submittedName>
</protein>
<organism evidence="1">
    <name type="scientific">Timema californicum</name>
    <name type="common">California timema</name>
    <name type="synonym">Walking stick</name>
    <dbReference type="NCBI Taxonomy" id="61474"/>
    <lineage>
        <taxon>Eukaryota</taxon>
        <taxon>Metazoa</taxon>
        <taxon>Ecdysozoa</taxon>
        <taxon>Arthropoda</taxon>
        <taxon>Hexapoda</taxon>
        <taxon>Insecta</taxon>
        <taxon>Pterygota</taxon>
        <taxon>Neoptera</taxon>
        <taxon>Polyneoptera</taxon>
        <taxon>Phasmatodea</taxon>
        <taxon>Timematodea</taxon>
        <taxon>Timematoidea</taxon>
        <taxon>Timematidae</taxon>
        <taxon>Timema</taxon>
    </lineage>
</organism>
<accession>A0A7R9J468</accession>
<reference evidence="1" key="1">
    <citation type="submission" date="2020-11" db="EMBL/GenBank/DDBJ databases">
        <authorList>
            <person name="Tran Van P."/>
        </authorList>
    </citation>
    <scope>NUCLEOTIDE SEQUENCE</scope>
</reference>
<dbReference type="AlphaFoldDB" id="A0A7R9J468"/>
<proteinExistence type="predicted"/>
<gene>
    <name evidence="1" type="ORF">TCMB3V08_LOCUS4755</name>
</gene>